<comment type="similarity">
    <text evidence="1">Belongs to the DENR family.</text>
</comment>
<dbReference type="Gene3D" id="3.30.780.10">
    <property type="entry name" value="SUI1-like domain"/>
    <property type="match status" value="1"/>
</dbReference>
<dbReference type="GO" id="GO:0001731">
    <property type="term" value="P:formation of translation preinitiation complex"/>
    <property type="evidence" value="ECO:0007669"/>
    <property type="project" value="TreeGrafter"/>
</dbReference>
<evidence type="ECO:0000313" key="6">
    <source>
        <dbReference type="EMBL" id="KAJ3217477.1"/>
    </source>
</evidence>
<dbReference type="SUPFAM" id="SSF55159">
    <property type="entry name" value="eIF1-like"/>
    <property type="match status" value="1"/>
</dbReference>
<dbReference type="Gene3D" id="1.25.40.20">
    <property type="entry name" value="Ankyrin repeat-containing domain"/>
    <property type="match status" value="4"/>
</dbReference>
<protein>
    <recommendedName>
        <fullName evidence="3">Translation machinery-associated protein 22</fullName>
    </recommendedName>
</protein>
<dbReference type="SMART" id="SM00248">
    <property type="entry name" value="ANK"/>
    <property type="match status" value="8"/>
</dbReference>
<dbReference type="GO" id="GO:0003743">
    <property type="term" value="F:translation initiation factor activity"/>
    <property type="evidence" value="ECO:0007669"/>
    <property type="project" value="InterPro"/>
</dbReference>
<name>A0AAD5XZK8_9FUNG</name>
<keyword evidence="7" id="KW-1185">Reference proteome</keyword>
<dbReference type="Pfam" id="PF01253">
    <property type="entry name" value="SUI1"/>
    <property type="match status" value="1"/>
</dbReference>
<feature type="repeat" description="ANK" evidence="4">
    <location>
        <begin position="463"/>
        <end position="495"/>
    </location>
</feature>
<comment type="subunit">
    <text evidence="2">Interacts with the 40S ribosomal subunit.</text>
</comment>
<accession>A0AAD5XZK8</accession>
<dbReference type="InterPro" id="IPR001950">
    <property type="entry name" value="SUI1"/>
</dbReference>
<dbReference type="InterPro" id="IPR048517">
    <property type="entry name" value="DENR_N"/>
</dbReference>
<dbReference type="EMBL" id="JADGJW010000425">
    <property type="protein sequence ID" value="KAJ3217477.1"/>
    <property type="molecule type" value="Genomic_DNA"/>
</dbReference>
<dbReference type="PROSITE" id="PS50296">
    <property type="entry name" value="SUI1"/>
    <property type="match status" value="1"/>
</dbReference>
<dbReference type="InterPro" id="IPR036770">
    <property type="entry name" value="Ankyrin_rpt-contain_sf"/>
</dbReference>
<comment type="caution">
    <text evidence="6">The sequence shown here is derived from an EMBL/GenBank/DDBJ whole genome shotgun (WGS) entry which is preliminary data.</text>
</comment>
<sequence>MEKQLSEINLTEDNINATRRVTVEYCGICKFPFEYCVNGTSKEKCKNNLKSENPSLFVKIYNEEITDDASPNTTETAEDTKVSKKSAKKKAVVKNLVTIKRESRSKRKFIISVNGLEKFDIDLKKAAKLFANKFATGSSVHKNPQGTDEIIVQGDVQDDIMDLILATYPQAVASPNFQKLICLVKRGININQTESNSGHSLTLLMLASQWASLEDLKHVISFKPDLYIQSSKGLNAFDYAFLRRPINFIVLDYFINLGFSIDYQEKQFGSTLLMYVCQLGTFDEFNIIFKHKPNLFLLNNKKLQAMDFNLQREKFNGEITTQLIKNGISIDFQEKNSGNTALMIAIQQSNIAYCKVLLELSAEIKIQNFKGLQALDFALLSEPPNLDAAILLTKFRLSVACQFGQVNQVLELLKLGSSVDAKNFQGLIPLDFCLANPVPNFNIAVELIKFGTPVDYQNANSSHGSTVIMYACDIGNYSAFKTFFDLGADIKLKNYVNFEPIDYSLRKRTNLQDRLKILIFLIENGINPNHFAKSDGITPLIYAVQSDSIFHVKRLLELGANPFAQDKSGNAAIIYGRSKEVKDILLKQKKVSEKRNMKQCCNTLDNYDASSSNAETSIPPPKYEELEGSCCIELRKNLQEEYDLKLLELEKKHKEEIEKLINSYKSI</sequence>
<evidence type="ECO:0000256" key="2">
    <source>
        <dbReference type="ARBA" id="ARBA00011742"/>
    </source>
</evidence>
<dbReference type="InterPro" id="IPR002110">
    <property type="entry name" value="Ankyrin_rpt"/>
</dbReference>
<reference evidence="6" key="1">
    <citation type="submission" date="2020-05" db="EMBL/GenBank/DDBJ databases">
        <title>Phylogenomic resolution of chytrid fungi.</title>
        <authorList>
            <person name="Stajich J.E."/>
            <person name="Amses K."/>
            <person name="Simmons R."/>
            <person name="Seto K."/>
            <person name="Myers J."/>
            <person name="Bonds A."/>
            <person name="Quandt C.A."/>
            <person name="Barry K."/>
            <person name="Liu P."/>
            <person name="Grigoriev I."/>
            <person name="Longcore J.E."/>
            <person name="James T.Y."/>
        </authorList>
    </citation>
    <scope>NUCLEOTIDE SEQUENCE</scope>
    <source>
        <strain evidence="6">JEL0476</strain>
    </source>
</reference>
<dbReference type="PANTHER" id="PTHR12789:SF0">
    <property type="entry name" value="DENSITY-REGULATED PROTEIN"/>
    <property type="match status" value="1"/>
</dbReference>
<feature type="repeat" description="ANK" evidence="4">
    <location>
        <begin position="535"/>
        <end position="567"/>
    </location>
</feature>
<dbReference type="SUPFAM" id="SSF48403">
    <property type="entry name" value="Ankyrin repeat"/>
    <property type="match status" value="3"/>
</dbReference>
<keyword evidence="4" id="KW-0040">ANK repeat</keyword>
<organism evidence="6 7">
    <name type="scientific">Clydaea vesicula</name>
    <dbReference type="NCBI Taxonomy" id="447962"/>
    <lineage>
        <taxon>Eukaryota</taxon>
        <taxon>Fungi</taxon>
        <taxon>Fungi incertae sedis</taxon>
        <taxon>Chytridiomycota</taxon>
        <taxon>Chytridiomycota incertae sedis</taxon>
        <taxon>Chytridiomycetes</taxon>
        <taxon>Lobulomycetales</taxon>
        <taxon>Lobulomycetaceae</taxon>
        <taxon>Clydaea</taxon>
    </lineage>
</organism>
<evidence type="ECO:0000256" key="3">
    <source>
        <dbReference type="ARBA" id="ARBA00020058"/>
    </source>
</evidence>
<evidence type="ECO:0000259" key="5">
    <source>
        <dbReference type="PROSITE" id="PS50296"/>
    </source>
</evidence>
<dbReference type="GO" id="GO:0003729">
    <property type="term" value="F:mRNA binding"/>
    <property type="evidence" value="ECO:0007669"/>
    <property type="project" value="TreeGrafter"/>
</dbReference>
<evidence type="ECO:0000256" key="1">
    <source>
        <dbReference type="ARBA" id="ARBA00007514"/>
    </source>
</evidence>
<dbReference type="PROSITE" id="PS50297">
    <property type="entry name" value="ANK_REP_REGION"/>
    <property type="match status" value="2"/>
</dbReference>
<dbReference type="AlphaFoldDB" id="A0AAD5XZK8"/>
<feature type="domain" description="SUI1" evidence="5">
    <location>
        <begin position="97"/>
        <end position="168"/>
    </location>
</feature>
<dbReference type="PANTHER" id="PTHR12789">
    <property type="entry name" value="DENSITY-REGULATED PROTEIN HOMOLOG"/>
    <property type="match status" value="1"/>
</dbReference>
<dbReference type="InterPro" id="IPR050318">
    <property type="entry name" value="DENR/SUI1_TIF"/>
</dbReference>
<dbReference type="Proteomes" id="UP001211065">
    <property type="component" value="Unassembled WGS sequence"/>
</dbReference>
<dbReference type="InterPro" id="IPR036877">
    <property type="entry name" value="SUI1_dom_sf"/>
</dbReference>
<evidence type="ECO:0000256" key="4">
    <source>
        <dbReference type="PROSITE-ProRule" id="PRU00023"/>
    </source>
</evidence>
<proteinExistence type="inferred from homology"/>
<dbReference type="CDD" id="cd11607">
    <property type="entry name" value="DENR_C"/>
    <property type="match status" value="1"/>
</dbReference>
<dbReference type="Pfam" id="PF21023">
    <property type="entry name" value="DENR_N"/>
    <property type="match status" value="1"/>
</dbReference>
<dbReference type="PROSITE" id="PS50088">
    <property type="entry name" value="ANK_REPEAT"/>
    <property type="match status" value="3"/>
</dbReference>
<feature type="repeat" description="ANK" evidence="4">
    <location>
        <begin position="337"/>
        <end position="369"/>
    </location>
</feature>
<evidence type="ECO:0000313" key="7">
    <source>
        <dbReference type="Proteomes" id="UP001211065"/>
    </source>
</evidence>
<dbReference type="InterPro" id="IPR046447">
    <property type="entry name" value="DENR_C"/>
</dbReference>
<dbReference type="GO" id="GO:0002188">
    <property type="term" value="P:translation reinitiation"/>
    <property type="evidence" value="ECO:0007669"/>
    <property type="project" value="TreeGrafter"/>
</dbReference>
<gene>
    <name evidence="6" type="primary">TMA22</name>
    <name evidence="6" type="ORF">HK099_005455</name>
</gene>
<dbReference type="Pfam" id="PF12796">
    <property type="entry name" value="Ank_2"/>
    <property type="match status" value="1"/>
</dbReference>
<dbReference type="Pfam" id="PF00023">
    <property type="entry name" value="Ank"/>
    <property type="match status" value="1"/>
</dbReference>